<feature type="compositionally biased region" description="Low complexity" evidence="1">
    <location>
        <begin position="223"/>
        <end position="238"/>
    </location>
</feature>
<organism evidence="2 3">
    <name type="scientific">Chaetomium fimeti</name>
    <dbReference type="NCBI Taxonomy" id="1854472"/>
    <lineage>
        <taxon>Eukaryota</taxon>
        <taxon>Fungi</taxon>
        <taxon>Dikarya</taxon>
        <taxon>Ascomycota</taxon>
        <taxon>Pezizomycotina</taxon>
        <taxon>Sordariomycetes</taxon>
        <taxon>Sordariomycetidae</taxon>
        <taxon>Sordariales</taxon>
        <taxon>Chaetomiaceae</taxon>
        <taxon>Chaetomium</taxon>
    </lineage>
</organism>
<dbReference type="Proteomes" id="UP001278766">
    <property type="component" value="Unassembled WGS sequence"/>
</dbReference>
<feature type="compositionally biased region" description="Low complexity" evidence="1">
    <location>
        <begin position="262"/>
        <end position="290"/>
    </location>
</feature>
<feature type="region of interest" description="Disordered" evidence="1">
    <location>
        <begin position="262"/>
        <end position="307"/>
    </location>
</feature>
<name>A0AAE0HF60_9PEZI</name>
<evidence type="ECO:0000313" key="2">
    <source>
        <dbReference type="EMBL" id="KAK3295346.1"/>
    </source>
</evidence>
<reference evidence="2" key="1">
    <citation type="journal article" date="2023" name="Mol. Phylogenet. Evol.">
        <title>Genome-scale phylogeny and comparative genomics of the fungal order Sordariales.</title>
        <authorList>
            <person name="Hensen N."/>
            <person name="Bonometti L."/>
            <person name="Westerberg I."/>
            <person name="Brannstrom I.O."/>
            <person name="Guillou S."/>
            <person name="Cros-Aarteil S."/>
            <person name="Calhoun S."/>
            <person name="Haridas S."/>
            <person name="Kuo A."/>
            <person name="Mondo S."/>
            <person name="Pangilinan J."/>
            <person name="Riley R."/>
            <person name="LaButti K."/>
            <person name="Andreopoulos B."/>
            <person name="Lipzen A."/>
            <person name="Chen C."/>
            <person name="Yan M."/>
            <person name="Daum C."/>
            <person name="Ng V."/>
            <person name="Clum A."/>
            <person name="Steindorff A."/>
            <person name="Ohm R.A."/>
            <person name="Martin F."/>
            <person name="Silar P."/>
            <person name="Natvig D.O."/>
            <person name="Lalanne C."/>
            <person name="Gautier V."/>
            <person name="Ament-Velasquez S.L."/>
            <person name="Kruys A."/>
            <person name="Hutchinson M.I."/>
            <person name="Powell A.J."/>
            <person name="Barry K."/>
            <person name="Miller A.N."/>
            <person name="Grigoriev I.V."/>
            <person name="Debuchy R."/>
            <person name="Gladieux P."/>
            <person name="Hiltunen Thoren M."/>
            <person name="Johannesson H."/>
        </authorList>
    </citation>
    <scope>NUCLEOTIDE SEQUENCE</scope>
    <source>
        <strain evidence="2">CBS 168.71</strain>
    </source>
</reference>
<accession>A0AAE0HF60</accession>
<feature type="region of interest" description="Disordered" evidence="1">
    <location>
        <begin position="199"/>
        <end position="250"/>
    </location>
</feature>
<evidence type="ECO:0000313" key="3">
    <source>
        <dbReference type="Proteomes" id="UP001278766"/>
    </source>
</evidence>
<proteinExistence type="predicted"/>
<dbReference type="EMBL" id="JAUEPN010000004">
    <property type="protein sequence ID" value="KAK3295346.1"/>
    <property type="molecule type" value="Genomic_DNA"/>
</dbReference>
<dbReference type="GeneID" id="87844392"/>
<evidence type="ECO:0000256" key="1">
    <source>
        <dbReference type="SAM" id="MobiDB-lite"/>
    </source>
</evidence>
<feature type="compositionally biased region" description="Basic residues" evidence="1">
    <location>
        <begin position="42"/>
        <end position="52"/>
    </location>
</feature>
<comment type="caution">
    <text evidence="2">The sequence shown here is derived from an EMBL/GenBank/DDBJ whole genome shotgun (WGS) entry which is preliminary data.</text>
</comment>
<gene>
    <name evidence="2" type="ORF">B0H64DRAFT_459506</name>
</gene>
<dbReference type="AlphaFoldDB" id="A0AAE0HF60"/>
<dbReference type="RefSeq" id="XP_062658860.1">
    <property type="nucleotide sequence ID" value="XM_062807444.1"/>
</dbReference>
<feature type="compositionally biased region" description="Polar residues" evidence="1">
    <location>
        <begin position="202"/>
        <end position="215"/>
    </location>
</feature>
<feature type="region of interest" description="Disordered" evidence="1">
    <location>
        <begin position="31"/>
        <end position="102"/>
    </location>
</feature>
<reference evidence="2" key="2">
    <citation type="submission" date="2023-06" db="EMBL/GenBank/DDBJ databases">
        <authorList>
            <consortium name="Lawrence Berkeley National Laboratory"/>
            <person name="Haridas S."/>
            <person name="Hensen N."/>
            <person name="Bonometti L."/>
            <person name="Westerberg I."/>
            <person name="Brannstrom I.O."/>
            <person name="Guillou S."/>
            <person name="Cros-Aarteil S."/>
            <person name="Calhoun S."/>
            <person name="Kuo A."/>
            <person name="Mondo S."/>
            <person name="Pangilinan J."/>
            <person name="Riley R."/>
            <person name="Labutti K."/>
            <person name="Andreopoulos B."/>
            <person name="Lipzen A."/>
            <person name="Chen C."/>
            <person name="Yanf M."/>
            <person name="Daum C."/>
            <person name="Ng V."/>
            <person name="Clum A."/>
            <person name="Steindorff A."/>
            <person name="Ohm R."/>
            <person name="Martin F."/>
            <person name="Silar P."/>
            <person name="Natvig D."/>
            <person name="Lalanne C."/>
            <person name="Gautier V."/>
            <person name="Ament-Velasquez S.L."/>
            <person name="Kruys A."/>
            <person name="Hutchinson M.I."/>
            <person name="Powell A.J."/>
            <person name="Barry K."/>
            <person name="Miller A.N."/>
            <person name="Grigoriev I.V."/>
            <person name="Debuchy R."/>
            <person name="Gladieux P."/>
            <person name="Thoren M.H."/>
            <person name="Johannesson H."/>
        </authorList>
    </citation>
    <scope>NUCLEOTIDE SEQUENCE</scope>
    <source>
        <strain evidence="2">CBS 168.71</strain>
    </source>
</reference>
<protein>
    <submittedName>
        <fullName evidence="2">Uncharacterized protein</fullName>
    </submittedName>
</protein>
<sequence length="355" mass="38682">MPKYSNCATCGAERGDFPFCLECEKKYAAAEESDVDSVPTTRAKKRAAHGRVKNKDSGDAIALRLKSATNAARARNDGPQAPGTQMDLPSLRQSDTNSGIYPGPLTYDFRGNIVAQGSNNNLQTGLSPVPAPNQSLGQLSLPQGSPNSLPMPNWPVQDYPTPMVIFNPVTGLFEASQGFCLPQFVPQQGGDGVNAFLPNPNQPFNTPDKGTSNNALIFPDDWNPTTPTTPNNNKTNNPHDGLPYHPNYNSIPRQTQLRLQPHQLQHPNPNPTYTTTLPNTSSTSASSSSKTTRRRPSTYGTGERGRRNARLHADGLCIWCQRPNPDLRRKGCPACLPRRAATTARWREIEKGVEG</sequence>
<keyword evidence="3" id="KW-1185">Reference proteome</keyword>